<name>A0A2N4U4A0_9BURK</name>
<keyword evidence="2" id="KW-0732">Signal</keyword>
<evidence type="ECO:0000256" key="2">
    <source>
        <dbReference type="SAM" id="SignalP"/>
    </source>
</evidence>
<dbReference type="InterPro" id="IPR005064">
    <property type="entry name" value="BUG"/>
</dbReference>
<comment type="caution">
    <text evidence="3">The sequence shown here is derived from an EMBL/GenBank/DDBJ whole genome shotgun (WGS) entry which is preliminary data.</text>
</comment>
<dbReference type="OrthoDB" id="8686127at2"/>
<dbReference type="RefSeq" id="WP_102074022.1">
    <property type="nucleotide sequence ID" value="NZ_PDNW01000008.1"/>
</dbReference>
<feature type="chain" id="PRO_5014736429" evidence="2">
    <location>
        <begin position="27"/>
        <end position="326"/>
    </location>
</feature>
<dbReference type="PANTHER" id="PTHR42928:SF5">
    <property type="entry name" value="BLR1237 PROTEIN"/>
    <property type="match status" value="1"/>
</dbReference>
<dbReference type="SUPFAM" id="SSF53850">
    <property type="entry name" value="Periplasmic binding protein-like II"/>
    <property type="match status" value="1"/>
</dbReference>
<dbReference type="InterPro" id="IPR042100">
    <property type="entry name" value="Bug_dom1"/>
</dbReference>
<dbReference type="PIRSF" id="PIRSF017082">
    <property type="entry name" value="YflP"/>
    <property type="match status" value="1"/>
</dbReference>
<sequence length="326" mass="34104">MKATNVLFSLACASVVALSSVQGALAITLPDPIKLVVGYPAGGTADAVARIYAEKLRAELGVSVVVDNRAGAGGQVAAQGFLQSPKDGSVLLVANNHMMSTLPLTIKSVAYDPVKDFAPVAVIAKFEHILSVGKGTPAKTLDEYVELVRENPSKYGMFGIPAAGSAPHFIGYTVGKEKGITMTPVPYRGGAPLLNDLLGQHIPAAVDAIGIITEYVATGDVKVLAVTGTKRLDILKDVPTFSELGYGNLEASGWMGIFAPLGADPALIERLETAFNNVGRTAEVAKAIVPIGFIPQSGSHQQLADILQNDLDTWKPIIKESGYVAE</sequence>
<dbReference type="EMBL" id="PDNW01000008">
    <property type="protein sequence ID" value="PLC49829.1"/>
    <property type="molecule type" value="Genomic_DNA"/>
</dbReference>
<accession>A0A2N4U4A0</accession>
<organism evidence="3 4">
    <name type="scientific">Pollutimonas subterranea</name>
    <dbReference type="NCBI Taxonomy" id="2045210"/>
    <lineage>
        <taxon>Bacteria</taxon>
        <taxon>Pseudomonadati</taxon>
        <taxon>Pseudomonadota</taxon>
        <taxon>Betaproteobacteria</taxon>
        <taxon>Burkholderiales</taxon>
        <taxon>Alcaligenaceae</taxon>
        <taxon>Pollutimonas</taxon>
    </lineage>
</organism>
<evidence type="ECO:0000313" key="3">
    <source>
        <dbReference type="EMBL" id="PLC49829.1"/>
    </source>
</evidence>
<dbReference type="Gene3D" id="3.40.190.150">
    <property type="entry name" value="Bordetella uptake gene, domain 1"/>
    <property type="match status" value="1"/>
</dbReference>
<evidence type="ECO:0000256" key="1">
    <source>
        <dbReference type="ARBA" id="ARBA00006987"/>
    </source>
</evidence>
<proteinExistence type="inferred from homology"/>
<gene>
    <name evidence="3" type="ORF">CR159_11095</name>
</gene>
<dbReference type="Pfam" id="PF03401">
    <property type="entry name" value="TctC"/>
    <property type="match status" value="1"/>
</dbReference>
<dbReference type="Proteomes" id="UP000234190">
    <property type="component" value="Unassembled WGS sequence"/>
</dbReference>
<comment type="similarity">
    <text evidence="1">Belongs to the UPF0065 (bug) family.</text>
</comment>
<dbReference type="Gene3D" id="3.40.190.10">
    <property type="entry name" value="Periplasmic binding protein-like II"/>
    <property type="match status" value="1"/>
</dbReference>
<reference evidence="3 4" key="1">
    <citation type="submission" date="2017-10" db="EMBL/GenBank/DDBJ databases">
        <title>Two draft genome sequences of Pusillimonas sp. strains isolated from a nitrate- and radionuclide-contaminated groundwater in Russia.</title>
        <authorList>
            <person name="Grouzdev D.S."/>
            <person name="Tourova T.P."/>
            <person name="Goeva M.A."/>
            <person name="Babich T.L."/>
            <person name="Sokolova D.S."/>
            <person name="Abdullin R."/>
            <person name="Poltaraus A.B."/>
            <person name="Toshchakov S.V."/>
            <person name="Nazina T.N."/>
        </authorList>
    </citation>
    <scope>NUCLEOTIDE SEQUENCE [LARGE SCALE GENOMIC DNA]</scope>
    <source>
        <strain evidence="3 4">JR1/69-3-13</strain>
    </source>
</reference>
<protein>
    <submittedName>
        <fullName evidence="3">Twin-arginine translocation pathway signal</fullName>
    </submittedName>
</protein>
<dbReference type="PANTHER" id="PTHR42928">
    <property type="entry name" value="TRICARBOXYLATE-BINDING PROTEIN"/>
    <property type="match status" value="1"/>
</dbReference>
<dbReference type="AlphaFoldDB" id="A0A2N4U4A0"/>
<keyword evidence="4" id="KW-1185">Reference proteome</keyword>
<evidence type="ECO:0000313" key="4">
    <source>
        <dbReference type="Proteomes" id="UP000234190"/>
    </source>
</evidence>
<feature type="signal peptide" evidence="2">
    <location>
        <begin position="1"/>
        <end position="26"/>
    </location>
</feature>